<feature type="domain" description="Major facilitator superfamily (MFS) profile" evidence="6">
    <location>
        <begin position="1"/>
        <end position="439"/>
    </location>
</feature>
<feature type="transmembrane region" description="Helical" evidence="5">
    <location>
        <begin position="413"/>
        <end position="434"/>
    </location>
</feature>
<dbReference type="CDD" id="cd17323">
    <property type="entry name" value="MFS_Tpo1_MDR_like"/>
    <property type="match status" value="1"/>
</dbReference>
<evidence type="ECO:0000256" key="4">
    <source>
        <dbReference type="ARBA" id="ARBA00023136"/>
    </source>
</evidence>
<dbReference type="GO" id="GO:0140115">
    <property type="term" value="P:export across plasma membrane"/>
    <property type="evidence" value="ECO:0007669"/>
    <property type="project" value="UniProtKB-ARBA"/>
</dbReference>
<dbReference type="InterPro" id="IPR005829">
    <property type="entry name" value="Sugar_transporter_CS"/>
</dbReference>
<dbReference type="SUPFAM" id="SSF103473">
    <property type="entry name" value="MFS general substrate transporter"/>
    <property type="match status" value="1"/>
</dbReference>
<dbReference type="Gene3D" id="1.20.1250.20">
    <property type="entry name" value="MFS general substrate transporter like domains"/>
    <property type="match status" value="1"/>
</dbReference>
<dbReference type="Proteomes" id="UP000193467">
    <property type="component" value="Unassembled WGS sequence"/>
</dbReference>
<feature type="transmembrane region" description="Helical" evidence="5">
    <location>
        <begin position="235"/>
        <end position="262"/>
    </location>
</feature>
<evidence type="ECO:0000256" key="2">
    <source>
        <dbReference type="ARBA" id="ARBA00022692"/>
    </source>
</evidence>
<evidence type="ECO:0000313" key="7">
    <source>
        <dbReference type="EMBL" id="ORY88808.1"/>
    </source>
</evidence>
<evidence type="ECO:0000256" key="1">
    <source>
        <dbReference type="ARBA" id="ARBA00004141"/>
    </source>
</evidence>
<proteinExistence type="predicted"/>
<comment type="caution">
    <text evidence="7">The sequence shown here is derived from an EMBL/GenBank/DDBJ whole genome shotgun (WGS) entry which is preliminary data.</text>
</comment>
<protein>
    <submittedName>
        <fullName evidence="7">Major facilitator superfamily domain-containing protein</fullName>
    </submittedName>
</protein>
<dbReference type="Pfam" id="PF07690">
    <property type="entry name" value="MFS_1"/>
    <property type="match status" value="1"/>
</dbReference>
<dbReference type="InterPro" id="IPR011701">
    <property type="entry name" value="MFS"/>
</dbReference>
<feature type="transmembrane region" description="Helical" evidence="5">
    <location>
        <begin position="321"/>
        <end position="343"/>
    </location>
</feature>
<dbReference type="STRING" id="106004.A0A1Y2FZL6"/>
<dbReference type="FunFam" id="1.20.1250.20:FF:000011">
    <property type="entry name" value="MFS multidrug transporter, putative"/>
    <property type="match status" value="1"/>
</dbReference>
<dbReference type="OrthoDB" id="9986881at2759"/>
<evidence type="ECO:0000313" key="8">
    <source>
        <dbReference type="Proteomes" id="UP000193467"/>
    </source>
</evidence>
<dbReference type="PROSITE" id="PS50850">
    <property type="entry name" value="MFS"/>
    <property type="match status" value="1"/>
</dbReference>
<evidence type="ECO:0000256" key="5">
    <source>
        <dbReference type="SAM" id="Phobius"/>
    </source>
</evidence>
<dbReference type="GO" id="GO:0022857">
    <property type="term" value="F:transmembrane transporter activity"/>
    <property type="evidence" value="ECO:0007669"/>
    <property type="project" value="InterPro"/>
</dbReference>
<feature type="transmembrane region" description="Helical" evidence="5">
    <location>
        <begin position="282"/>
        <end position="301"/>
    </location>
</feature>
<dbReference type="PROSITE" id="PS00216">
    <property type="entry name" value="SUGAR_TRANSPORT_1"/>
    <property type="match status" value="1"/>
</dbReference>
<feature type="transmembrane region" description="Helical" evidence="5">
    <location>
        <begin position="382"/>
        <end position="407"/>
    </location>
</feature>
<name>A0A1Y2FZL6_9BASI</name>
<dbReference type="InParanoid" id="A0A1Y2FZL6"/>
<evidence type="ECO:0000259" key="6">
    <source>
        <dbReference type="PROSITE" id="PS50850"/>
    </source>
</evidence>
<dbReference type="InterPro" id="IPR036259">
    <property type="entry name" value="MFS_trans_sf"/>
</dbReference>
<feature type="transmembrane region" description="Helical" evidence="5">
    <location>
        <begin position="41"/>
        <end position="58"/>
    </location>
</feature>
<reference evidence="7 8" key="1">
    <citation type="submission" date="2016-07" db="EMBL/GenBank/DDBJ databases">
        <title>Pervasive Adenine N6-methylation of Active Genes in Fungi.</title>
        <authorList>
            <consortium name="DOE Joint Genome Institute"/>
            <person name="Mondo S.J."/>
            <person name="Dannebaum R.O."/>
            <person name="Kuo R.C."/>
            <person name="Labutti K."/>
            <person name="Haridas S."/>
            <person name="Kuo A."/>
            <person name="Salamov A."/>
            <person name="Ahrendt S.R."/>
            <person name="Lipzen A."/>
            <person name="Sullivan W."/>
            <person name="Andreopoulos W.B."/>
            <person name="Clum A."/>
            <person name="Lindquist E."/>
            <person name="Daum C."/>
            <person name="Ramamoorthy G.K."/>
            <person name="Gryganskyi A."/>
            <person name="Culley D."/>
            <person name="Magnuson J.K."/>
            <person name="James T.Y."/>
            <person name="O'Malley M.A."/>
            <person name="Stajich J.E."/>
            <person name="Spatafora J.W."/>
            <person name="Visel A."/>
            <person name="Grigoriev I.V."/>
        </authorList>
    </citation>
    <scope>NUCLEOTIDE SEQUENCE [LARGE SCALE GENOMIC DNA]</scope>
    <source>
        <strain evidence="7 8">62-1032</strain>
    </source>
</reference>
<keyword evidence="4 5" id="KW-0472">Membrane</keyword>
<dbReference type="InterPro" id="IPR020846">
    <property type="entry name" value="MFS_dom"/>
</dbReference>
<keyword evidence="2 5" id="KW-0812">Transmembrane</keyword>
<accession>A0A1Y2FZL6</accession>
<feature type="transmembrane region" description="Helical" evidence="5">
    <location>
        <begin position="349"/>
        <end position="370"/>
    </location>
</feature>
<dbReference type="PANTHER" id="PTHR23502:SF74">
    <property type="entry name" value="MAJOR FACILITATOR SUPERFAMILY (MFS) PROFILE DOMAIN-CONTAINING PROTEIN"/>
    <property type="match status" value="1"/>
</dbReference>
<keyword evidence="8" id="KW-1185">Reference proteome</keyword>
<dbReference type="PANTHER" id="PTHR23502">
    <property type="entry name" value="MAJOR FACILITATOR SUPERFAMILY"/>
    <property type="match status" value="1"/>
</dbReference>
<feature type="transmembrane region" description="Helical" evidence="5">
    <location>
        <begin position="70"/>
        <end position="91"/>
    </location>
</feature>
<dbReference type="GO" id="GO:0005886">
    <property type="term" value="C:plasma membrane"/>
    <property type="evidence" value="ECO:0007669"/>
    <property type="project" value="TreeGrafter"/>
</dbReference>
<dbReference type="GO" id="GO:0042908">
    <property type="term" value="P:xenobiotic transport"/>
    <property type="evidence" value="ECO:0007669"/>
    <property type="project" value="UniProtKB-ARBA"/>
</dbReference>
<sequence>MFLLCRQSLDYLASGAISDGPLSSSAASGASPFIPYGGNSALVLSLFLLGYVAGPFIAAPLSEAYGRRPVFIWGGLAFLIFTGACAGAQSLTSLLALRFFSGFFGSVPTTNSGAVCGDVWNARDRGTAMAFYSVATFAGPALGPTIGSFASIQWNWRACFIILTIVQAVTFLLTVFACRETYAPVILSRLAAELRTELGDERLVSRLELEERASRGTPRAERLQRELVRIFRTPFVMLFTESIVSCITAFISLVYGLVYLTFEVYPLVFAEVHDLQPGYSSLPFLSTLIGAIISVPVTLYFQQLYVREMKLKGGHNPEMRLPPAQFGGILTVISFLWLGWSGYKPSTPWIVPALAGVPQGIASVCIFRALQTYMIDAYERNAASAIAANVVVRSIAGAIFPIFAQPMFKKLGIQWACTLLAGLMLLLVPVPFIFDRYGPRIRRNSRFAPGR</sequence>
<dbReference type="AlphaFoldDB" id="A0A1Y2FZL6"/>
<gene>
    <name evidence="7" type="ORF">BCR35DRAFT_206236</name>
</gene>
<keyword evidence="3 5" id="KW-1133">Transmembrane helix</keyword>
<organism evidence="7 8">
    <name type="scientific">Leucosporidium creatinivorum</name>
    <dbReference type="NCBI Taxonomy" id="106004"/>
    <lineage>
        <taxon>Eukaryota</taxon>
        <taxon>Fungi</taxon>
        <taxon>Dikarya</taxon>
        <taxon>Basidiomycota</taxon>
        <taxon>Pucciniomycotina</taxon>
        <taxon>Microbotryomycetes</taxon>
        <taxon>Leucosporidiales</taxon>
        <taxon>Leucosporidium</taxon>
    </lineage>
</organism>
<evidence type="ECO:0000256" key="3">
    <source>
        <dbReference type="ARBA" id="ARBA00022989"/>
    </source>
</evidence>
<dbReference type="EMBL" id="MCGR01000008">
    <property type="protein sequence ID" value="ORY88808.1"/>
    <property type="molecule type" value="Genomic_DNA"/>
</dbReference>
<comment type="subcellular location">
    <subcellularLocation>
        <location evidence="1">Membrane</location>
        <topology evidence="1">Multi-pass membrane protein</topology>
    </subcellularLocation>
</comment>
<feature type="transmembrane region" description="Helical" evidence="5">
    <location>
        <begin position="154"/>
        <end position="178"/>
    </location>
</feature>